<proteinExistence type="predicted"/>
<dbReference type="Proteomes" id="UP001177744">
    <property type="component" value="Unassembled WGS sequence"/>
</dbReference>
<dbReference type="PROSITE" id="PS51257">
    <property type="entry name" value="PROKAR_LIPOPROTEIN"/>
    <property type="match status" value="1"/>
</dbReference>
<protein>
    <submittedName>
        <fullName evidence="2">Uncharacterized protein</fullName>
    </submittedName>
</protein>
<feature type="compositionally biased region" description="Low complexity" evidence="1">
    <location>
        <begin position="13"/>
        <end position="23"/>
    </location>
</feature>
<keyword evidence="3" id="KW-1185">Reference proteome</keyword>
<accession>A0AA40HVG0</accession>
<feature type="region of interest" description="Disordered" evidence="1">
    <location>
        <begin position="201"/>
        <end position="221"/>
    </location>
</feature>
<reference evidence="2" key="1">
    <citation type="submission" date="2023-06" db="EMBL/GenBank/DDBJ databases">
        <title>Reference genome for the Northern bat (Eptesicus nilssonii), a most northern bat species.</title>
        <authorList>
            <person name="Laine V.N."/>
            <person name="Pulliainen A.T."/>
            <person name="Lilley T.M."/>
        </authorList>
    </citation>
    <scope>NUCLEOTIDE SEQUENCE</scope>
    <source>
        <strain evidence="2">BLF_Eptnil</strain>
        <tissue evidence="2">Kidney</tissue>
    </source>
</reference>
<sequence length="480" mass="52922">MLNVSHREHEDPSSSSTPISTSCPSPFPGEMVTTLCFIVLKMKLGLQLWDRGSHRSCKGGIQAAMAAKAYSPWQSCPASYPCPGPGACGCGPGEAVCPQSWYWVPVAAARTKLPCPLPGSWSQAPVAVDWVKPPGSQIAFRKPPAQRRLPKGLVPEWTGTQLPHFRFRSRGSWVPVRWCTRPFRSLRLGRGFRKAWCRSRQAPSSPAFDGPRRDVSSLPQRPLLFRSTAMAQTLSSRRRWRCELSVPPAQSATLSPAPCAPPAQSATPSPAPCTSHWPNRGRSRVMHQLPSGTQDPGFPRSPGIIRKGGCSVHLPAESPQSHRVLLHPPLTEAQASRSGRGAVKPRMRDAELRRQQRHELSICAISVLRHRRGLWSSELTSRRADHQKRGSRLAHRHAACSLEVTRHHHGSEVTLQPPEKQSLLLFTVLRLRRELSVCAMAVLRHRRGFWGSEPTSHCRPSKAGSWVSAPAPAGRHLASP</sequence>
<feature type="compositionally biased region" description="Low complexity" evidence="1">
    <location>
        <begin position="262"/>
        <end position="275"/>
    </location>
</feature>
<feature type="region of interest" description="Disordered" evidence="1">
    <location>
        <begin position="249"/>
        <end position="323"/>
    </location>
</feature>
<organism evidence="2 3">
    <name type="scientific">Cnephaeus nilssonii</name>
    <name type="common">Northern bat</name>
    <name type="synonym">Eptesicus nilssonii</name>
    <dbReference type="NCBI Taxonomy" id="3371016"/>
    <lineage>
        <taxon>Eukaryota</taxon>
        <taxon>Metazoa</taxon>
        <taxon>Chordata</taxon>
        <taxon>Craniata</taxon>
        <taxon>Vertebrata</taxon>
        <taxon>Euteleostomi</taxon>
        <taxon>Mammalia</taxon>
        <taxon>Eutheria</taxon>
        <taxon>Laurasiatheria</taxon>
        <taxon>Chiroptera</taxon>
        <taxon>Yangochiroptera</taxon>
        <taxon>Vespertilionidae</taxon>
        <taxon>Cnephaeus</taxon>
    </lineage>
</organism>
<dbReference type="AlphaFoldDB" id="A0AA40HVG0"/>
<feature type="compositionally biased region" description="Basic and acidic residues" evidence="1">
    <location>
        <begin position="1"/>
        <end position="12"/>
    </location>
</feature>
<evidence type="ECO:0000313" key="3">
    <source>
        <dbReference type="Proteomes" id="UP001177744"/>
    </source>
</evidence>
<dbReference type="EMBL" id="JAULJE010000010">
    <property type="protein sequence ID" value="KAK1338003.1"/>
    <property type="molecule type" value="Genomic_DNA"/>
</dbReference>
<evidence type="ECO:0000256" key="1">
    <source>
        <dbReference type="SAM" id="MobiDB-lite"/>
    </source>
</evidence>
<comment type="caution">
    <text evidence="2">The sequence shown here is derived from an EMBL/GenBank/DDBJ whole genome shotgun (WGS) entry which is preliminary data.</text>
</comment>
<feature type="region of interest" description="Disordered" evidence="1">
    <location>
        <begin position="452"/>
        <end position="480"/>
    </location>
</feature>
<gene>
    <name evidence="2" type="ORF">QTO34_001107</name>
</gene>
<feature type="region of interest" description="Disordered" evidence="1">
    <location>
        <begin position="1"/>
        <end position="23"/>
    </location>
</feature>
<name>A0AA40HVG0_CNENI</name>
<evidence type="ECO:0000313" key="2">
    <source>
        <dbReference type="EMBL" id="KAK1338003.1"/>
    </source>
</evidence>